<dbReference type="RefSeq" id="XP_073799890.1">
    <property type="nucleotide sequence ID" value="XM_073943789.1"/>
</dbReference>
<sequence>MNTECIQNSSKLLSETKSMFFSVSDESLMILFSISVSVDAVMRIVLMGRKGSGRSSSGNSILGENRFTEQECELSEGQTQIGHRRVHVLDCPDVLDPDVDKEKLQEQLLSACSAGLSSVLLVVPLVKKLENEQEMLEFIKDLFGPEVLKCIMILVTHEDEDEARVSQLLQQKVNVDLQQLLTECGTKYHCINNKRRSEEQRIHLLQKIEGLMKENRGKLVKRRRGSMGSFVNFSGL</sequence>
<evidence type="ECO:0000313" key="2">
    <source>
        <dbReference type="RefSeq" id="XP_073799890.1"/>
    </source>
</evidence>
<protein>
    <submittedName>
        <fullName evidence="2">GTPase IMAP family member 4-like isoform X2</fullName>
    </submittedName>
</protein>
<dbReference type="Proteomes" id="UP000000437">
    <property type="component" value="Chromosome 3"/>
</dbReference>
<keyword evidence="1" id="KW-1185">Reference proteome</keyword>
<evidence type="ECO:0000313" key="1">
    <source>
        <dbReference type="Proteomes" id="UP000000437"/>
    </source>
</evidence>
<accession>A0AC58J083</accession>
<organism evidence="1 2">
    <name type="scientific">Danio rerio</name>
    <name type="common">Zebrafish</name>
    <name type="synonym">Brachydanio rerio</name>
    <dbReference type="NCBI Taxonomy" id="7955"/>
    <lineage>
        <taxon>Eukaryota</taxon>
        <taxon>Metazoa</taxon>
        <taxon>Chordata</taxon>
        <taxon>Craniata</taxon>
        <taxon>Vertebrata</taxon>
        <taxon>Euteleostomi</taxon>
        <taxon>Actinopterygii</taxon>
        <taxon>Neopterygii</taxon>
        <taxon>Teleostei</taxon>
        <taxon>Ostariophysi</taxon>
        <taxon>Cypriniformes</taxon>
        <taxon>Danionidae</taxon>
        <taxon>Danioninae</taxon>
        <taxon>Danio</taxon>
    </lineage>
</organism>
<reference evidence="2" key="1">
    <citation type="submission" date="2025-08" db="UniProtKB">
        <authorList>
            <consortium name="RefSeq"/>
        </authorList>
    </citation>
    <scope>IDENTIFICATION</scope>
    <source>
        <strain evidence="2">Tuebingen</strain>
        <tissue evidence="2">Fibroblasts and whole tissue</tissue>
    </source>
</reference>
<name>A0AC58J083_DANRE</name>
<proteinExistence type="predicted"/>
<gene>
    <name evidence="2" type="primary">LOC101882750</name>
</gene>